<evidence type="ECO:0000256" key="1">
    <source>
        <dbReference type="SAM" id="SignalP"/>
    </source>
</evidence>
<protein>
    <submittedName>
        <fullName evidence="2">Uncharacterized protein</fullName>
    </submittedName>
</protein>
<accession>A0A101LZG4</accession>
<proteinExistence type="predicted"/>
<feature type="chain" id="PRO_5007100179" evidence="1">
    <location>
        <begin position="21"/>
        <end position="50"/>
    </location>
</feature>
<feature type="signal peptide" evidence="1">
    <location>
        <begin position="1"/>
        <end position="20"/>
    </location>
</feature>
<gene>
    <name evidence="2" type="ORF">ABT39_MTgene5226</name>
</gene>
<comment type="caution">
    <text evidence="2">The sequence shown here is derived from an EMBL/GenBank/DDBJ whole genome shotgun (WGS) entry which is preliminary data.</text>
</comment>
<sequence length="50" mass="5904">MGVLLGLLILLDQWIKLLYQLGHWHHSLSQGKQLNPLIQRSLMRVDRQDQ</sequence>
<name>A0A101LZG4_PICGL</name>
<dbReference type="AlphaFoldDB" id="A0A101LZG4"/>
<geneLocation type="mitochondrion" evidence="2"/>
<dbReference type="EMBL" id="LKAM01000006">
    <property type="protein sequence ID" value="KUM48229.1"/>
    <property type="molecule type" value="Genomic_DNA"/>
</dbReference>
<organism evidence="2">
    <name type="scientific">Picea glauca</name>
    <name type="common">White spruce</name>
    <name type="synonym">Pinus glauca</name>
    <dbReference type="NCBI Taxonomy" id="3330"/>
    <lineage>
        <taxon>Eukaryota</taxon>
        <taxon>Viridiplantae</taxon>
        <taxon>Streptophyta</taxon>
        <taxon>Embryophyta</taxon>
        <taxon>Tracheophyta</taxon>
        <taxon>Spermatophyta</taxon>
        <taxon>Pinopsida</taxon>
        <taxon>Pinidae</taxon>
        <taxon>Conifers I</taxon>
        <taxon>Pinales</taxon>
        <taxon>Pinaceae</taxon>
        <taxon>Picea</taxon>
    </lineage>
</organism>
<reference evidence="2" key="1">
    <citation type="journal article" date="2015" name="Genome Biol. Evol.">
        <title>Organellar Genomes of White Spruce (Picea glauca): Assembly and Annotation.</title>
        <authorList>
            <person name="Jackman S.D."/>
            <person name="Warren R.L."/>
            <person name="Gibb E.A."/>
            <person name="Vandervalk B.P."/>
            <person name="Mohamadi H."/>
            <person name="Chu J."/>
            <person name="Raymond A."/>
            <person name="Pleasance S."/>
            <person name="Coope R."/>
            <person name="Wildung M.R."/>
            <person name="Ritland C.E."/>
            <person name="Bousquet J."/>
            <person name="Jones S.J."/>
            <person name="Bohlmann J."/>
            <person name="Birol I."/>
        </authorList>
    </citation>
    <scope>NUCLEOTIDE SEQUENCE [LARGE SCALE GENOMIC DNA]</scope>
    <source>
        <tissue evidence="2">Flushing bud</tissue>
    </source>
</reference>
<evidence type="ECO:0000313" key="2">
    <source>
        <dbReference type="EMBL" id="KUM48229.1"/>
    </source>
</evidence>
<keyword evidence="2" id="KW-0496">Mitochondrion</keyword>
<keyword evidence="1" id="KW-0732">Signal</keyword>